<keyword evidence="6" id="KW-0472">Membrane</keyword>
<dbReference type="InterPro" id="IPR015919">
    <property type="entry name" value="Cadherin-like_sf"/>
</dbReference>
<keyword evidence="10" id="KW-1185">Reference proteome</keyword>
<keyword evidence="4 7" id="KW-0106">Calcium</keyword>
<evidence type="ECO:0000256" key="5">
    <source>
        <dbReference type="ARBA" id="ARBA00022989"/>
    </source>
</evidence>
<keyword evidence="5" id="KW-1133">Transmembrane helix</keyword>
<proteinExistence type="predicted"/>
<evidence type="ECO:0000313" key="9">
    <source>
        <dbReference type="EMBL" id="CAG2061747.1"/>
    </source>
</evidence>
<dbReference type="SUPFAM" id="SSF49313">
    <property type="entry name" value="Cadherin-like"/>
    <property type="match status" value="3"/>
</dbReference>
<dbReference type="EMBL" id="CAJPIN010017112">
    <property type="protein sequence ID" value="CAG2061747.1"/>
    <property type="molecule type" value="Genomic_DNA"/>
</dbReference>
<protein>
    <recommendedName>
        <fullName evidence="8">Cadherin domain-containing protein</fullName>
    </recommendedName>
</protein>
<comment type="caution">
    <text evidence="9">The sequence shown here is derived from an EMBL/GenBank/DDBJ whole genome shotgun (WGS) entry which is preliminary data.</text>
</comment>
<keyword evidence="3" id="KW-0677">Repeat</keyword>
<evidence type="ECO:0000256" key="7">
    <source>
        <dbReference type="PROSITE-ProRule" id="PRU00043"/>
    </source>
</evidence>
<feature type="domain" description="Cadherin" evidence="8">
    <location>
        <begin position="166"/>
        <end position="197"/>
    </location>
</feature>
<name>A0ABN7P8L7_TIMPD</name>
<dbReference type="PRINTS" id="PR00205">
    <property type="entry name" value="CADHERIN"/>
</dbReference>
<gene>
    <name evidence="9" type="ORF">TPAB3V08_LOCUS8700</name>
</gene>
<dbReference type="InterPro" id="IPR002126">
    <property type="entry name" value="Cadherin-like_dom"/>
</dbReference>
<evidence type="ECO:0000259" key="8">
    <source>
        <dbReference type="PROSITE" id="PS50268"/>
    </source>
</evidence>
<dbReference type="CDD" id="cd11304">
    <property type="entry name" value="Cadherin_repeat"/>
    <property type="match status" value="3"/>
</dbReference>
<sequence>MGCLLHPLSPQLTTWSTRDVTVSQEKISQDRRRFVSVRPHELAASNNLKENYANYELRLAASDNLKENYTTVVIHVKDVNDNPPVFERPTYRTQITEEDDRNLPKRVLQVLSTTAGPPHLRSLRQSKTRPRHCRTGSETQGFVCFCCDARRPLNAVLHVCILPLHYELTLVASDSLNENETTVVIHVNDVNDLPPVFNSSVYTAVLEEEYSGPHPYGLLQVQTGLPPYFRYRQDYPPCFFRYRQDYLPASSGTDRTISLLLQSVSCLSTELRVPGSIPDTAEKLSLVRLGFLLQSDDLTAGGMEVVKCADTMLTVSLQVTATDGDKDRPQNIVYFLTGQGIDPDNPANSKFDINRTTGEIFVLKVL</sequence>
<dbReference type="PANTHER" id="PTHR24026">
    <property type="entry name" value="FAT ATYPICAL CADHERIN-RELATED"/>
    <property type="match status" value="1"/>
</dbReference>
<reference evidence="9" key="1">
    <citation type="submission" date="2021-03" db="EMBL/GenBank/DDBJ databases">
        <authorList>
            <person name="Tran Van P."/>
        </authorList>
    </citation>
    <scope>NUCLEOTIDE SEQUENCE</scope>
</reference>
<dbReference type="PANTHER" id="PTHR24026:SF126">
    <property type="entry name" value="PROTOCADHERIN FAT 4"/>
    <property type="match status" value="1"/>
</dbReference>
<accession>A0ABN7P8L7</accession>
<keyword evidence="2" id="KW-0812">Transmembrane</keyword>
<dbReference type="Gene3D" id="2.60.40.60">
    <property type="entry name" value="Cadherins"/>
    <property type="match status" value="3"/>
</dbReference>
<feature type="non-terminal residue" evidence="9">
    <location>
        <position position="366"/>
    </location>
</feature>
<dbReference type="Proteomes" id="UP001153148">
    <property type="component" value="Unassembled WGS sequence"/>
</dbReference>
<evidence type="ECO:0000313" key="10">
    <source>
        <dbReference type="Proteomes" id="UP001153148"/>
    </source>
</evidence>
<evidence type="ECO:0000256" key="2">
    <source>
        <dbReference type="ARBA" id="ARBA00022692"/>
    </source>
</evidence>
<dbReference type="InterPro" id="IPR020894">
    <property type="entry name" value="Cadherin_CS"/>
</dbReference>
<evidence type="ECO:0000256" key="6">
    <source>
        <dbReference type="ARBA" id="ARBA00023136"/>
    </source>
</evidence>
<feature type="domain" description="Cadherin" evidence="8">
    <location>
        <begin position="49"/>
        <end position="86"/>
    </location>
</feature>
<comment type="subcellular location">
    <subcellularLocation>
        <location evidence="1">Membrane</location>
    </subcellularLocation>
</comment>
<dbReference type="PROSITE" id="PS50268">
    <property type="entry name" value="CADHERIN_2"/>
    <property type="match status" value="2"/>
</dbReference>
<organism evidence="9 10">
    <name type="scientific">Timema podura</name>
    <name type="common">Walking stick</name>
    <dbReference type="NCBI Taxonomy" id="61482"/>
    <lineage>
        <taxon>Eukaryota</taxon>
        <taxon>Metazoa</taxon>
        <taxon>Ecdysozoa</taxon>
        <taxon>Arthropoda</taxon>
        <taxon>Hexapoda</taxon>
        <taxon>Insecta</taxon>
        <taxon>Pterygota</taxon>
        <taxon>Neoptera</taxon>
        <taxon>Polyneoptera</taxon>
        <taxon>Phasmatodea</taxon>
        <taxon>Timematodea</taxon>
        <taxon>Timematoidea</taxon>
        <taxon>Timematidae</taxon>
        <taxon>Timema</taxon>
    </lineage>
</organism>
<evidence type="ECO:0000256" key="1">
    <source>
        <dbReference type="ARBA" id="ARBA00004370"/>
    </source>
</evidence>
<evidence type="ECO:0000256" key="4">
    <source>
        <dbReference type="ARBA" id="ARBA00022837"/>
    </source>
</evidence>
<dbReference type="PROSITE" id="PS00232">
    <property type="entry name" value="CADHERIN_1"/>
    <property type="match status" value="1"/>
</dbReference>
<evidence type="ECO:0000256" key="3">
    <source>
        <dbReference type="ARBA" id="ARBA00022737"/>
    </source>
</evidence>